<accession>A0A6A4AZR9</accession>
<dbReference type="Proteomes" id="UP000434957">
    <property type="component" value="Unassembled WGS sequence"/>
</dbReference>
<organism evidence="2 3">
    <name type="scientific">Phytophthora rubi</name>
    <dbReference type="NCBI Taxonomy" id="129364"/>
    <lineage>
        <taxon>Eukaryota</taxon>
        <taxon>Sar</taxon>
        <taxon>Stramenopiles</taxon>
        <taxon>Oomycota</taxon>
        <taxon>Peronosporomycetes</taxon>
        <taxon>Peronosporales</taxon>
        <taxon>Peronosporaceae</taxon>
        <taxon>Phytophthora</taxon>
    </lineage>
</organism>
<name>A0A6A4AZR9_9STRA</name>
<evidence type="ECO:0000313" key="2">
    <source>
        <dbReference type="EMBL" id="KAE9263999.1"/>
    </source>
</evidence>
<keyword evidence="3" id="KW-1185">Reference proteome</keyword>
<evidence type="ECO:0000313" key="3">
    <source>
        <dbReference type="Proteomes" id="UP000434957"/>
    </source>
</evidence>
<sequence>MPVVGTPSVLTSSVPQSTLRAAIQSQQEAARSHATAIAQIEARQTQKVRELEDRLRQVIATSDAKKERYMTEQTKLESLVSHMDDLRQRTESGQQEQLKALEKLAQQRVAEETDMRKAD</sequence>
<comment type="caution">
    <text evidence="2">The sequence shown here is derived from an EMBL/GenBank/DDBJ whole genome shotgun (WGS) entry which is preliminary data.</text>
</comment>
<evidence type="ECO:0000256" key="1">
    <source>
        <dbReference type="SAM" id="Coils"/>
    </source>
</evidence>
<keyword evidence="1" id="KW-0175">Coiled coil</keyword>
<dbReference type="EMBL" id="QXFT01008643">
    <property type="protein sequence ID" value="KAE9263999.1"/>
    <property type="molecule type" value="Genomic_DNA"/>
</dbReference>
<proteinExistence type="predicted"/>
<dbReference type="AlphaFoldDB" id="A0A6A4AZR9"/>
<feature type="coiled-coil region" evidence="1">
    <location>
        <begin position="41"/>
        <end position="68"/>
    </location>
</feature>
<reference evidence="2 3" key="1">
    <citation type="submission" date="2018-08" db="EMBL/GenBank/DDBJ databases">
        <title>Genomic investigation of the strawberry pathogen Phytophthora fragariae indicates pathogenicity is determined by transcriptional variation in three key races.</title>
        <authorList>
            <person name="Adams T.M."/>
            <person name="Armitage A.D."/>
            <person name="Sobczyk M.K."/>
            <person name="Bates H.J."/>
            <person name="Dunwell J.M."/>
            <person name="Nellist C.F."/>
            <person name="Harrison R.J."/>
        </authorList>
    </citation>
    <scope>NUCLEOTIDE SEQUENCE [LARGE SCALE GENOMIC DNA]</scope>
    <source>
        <strain evidence="2 3">SCRP333</strain>
    </source>
</reference>
<gene>
    <name evidence="2" type="ORF">PR003_g32955</name>
</gene>
<feature type="non-terminal residue" evidence="2">
    <location>
        <position position="119"/>
    </location>
</feature>
<protein>
    <submittedName>
        <fullName evidence="2">Uncharacterized protein</fullName>
    </submittedName>
</protein>